<reference evidence="1" key="1">
    <citation type="submission" date="2019-09" db="EMBL/GenBank/DDBJ databases">
        <authorList>
            <person name="Teo W.F.A."/>
            <person name="Duangmal K."/>
        </authorList>
    </citation>
    <scope>NUCLEOTIDE SEQUENCE [LARGE SCALE GENOMIC DNA]</scope>
    <source>
        <strain evidence="1">K81G1</strain>
    </source>
</reference>
<keyword evidence="2" id="KW-1185">Reference proteome</keyword>
<protein>
    <submittedName>
        <fullName evidence="1">Uncharacterized protein</fullName>
    </submittedName>
</protein>
<accession>A0A5N0VNE2</accession>
<sequence length="101" mass="11174">MSEISGYDIGAGDYVSYFVNEHGEPMVFVRETGLKPAILLHADLGWEPQLVEGPPRKGTADRSLSPGVRRMMADVPVMGDVILNEAEARWLRSCLAASERW</sequence>
<dbReference type="EMBL" id="VMNW02000002">
    <property type="protein sequence ID" value="KAA9166312.1"/>
    <property type="molecule type" value="Genomic_DNA"/>
</dbReference>
<evidence type="ECO:0000313" key="1">
    <source>
        <dbReference type="EMBL" id="KAA9166312.1"/>
    </source>
</evidence>
<dbReference type="Proteomes" id="UP000319769">
    <property type="component" value="Unassembled WGS sequence"/>
</dbReference>
<dbReference type="OrthoDB" id="5145915at2"/>
<gene>
    <name evidence="1" type="ORF">FPZ12_001725</name>
</gene>
<dbReference type="RefSeq" id="WP_144753487.1">
    <property type="nucleotide sequence ID" value="NZ_VMNW02000002.1"/>
</dbReference>
<evidence type="ECO:0000313" key="2">
    <source>
        <dbReference type="Proteomes" id="UP000319769"/>
    </source>
</evidence>
<comment type="caution">
    <text evidence="1">The sequence shown here is derived from an EMBL/GenBank/DDBJ whole genome shotgun (WGS) entry which is preliminary data.</text>
</comment>
<proteinExistence type="predicted"/>
<organism evidence="1 2">
    <name type="scientific">Amycolatopsis acidicola</name>
    <dbReference type="NCBI Taxonomy" id="2596893"/>
    <lineage>
        <taxon>Bacteria</taxon>
        <taxon>Bacillati</taxon>
        <taxon>Actinomycetota</taxon>
        <taxon>Actinomycetes</taxon>
        <taxon>Pseudonocardiales</taxon>
        <taxon>Pseudonocardiaceae</taxon>
        <taxon>Amycolatopsis</taxon>
    </lineage>
</organism>
<name>A0A5N0VNE2_9PSEU</name>
<dbReference type="AlphaFoldDB" id="A0A5N0VNE2"/>